<accession>A0ABD0P1L9</accession>
<dbReference type="InterPro" id="IPR007330">
    <property type="entry name" value="MIT_dom"/>
</dbReference>
<evidence type="ECO:0000259" key="1">
    <source>
        <dbReference type="Pfam" id="PF04212"/>
    </source>
</evidence>
<dbReference type="InterPro" id="IPR036181">
    <property type="entry name" value="MIT_dom_sf"/>
</dbReference>
<dbReference type="SUPFAM" id="SSF116846">
    <property type="entry name" value="MIT domain"/>
    <property type="match status" value="1"/>
</dbReference>
<proteinExistence type="predicted"/>
<dbReference type="Pfam" id="PF04212">
    <property type="entry name" value="MIT"/>
    <property type="match status" value="1"/>
</dbReference>
<gene>
    <name evidence="2" type="ORF">M9458_035662</name>
</gene>
<sequence length="65" mass="7272">AVQKDQNGERSAALSLYCSALEHFVPAIHCKTQTPLSLCYTSLHSLSSPLSLLFQMRQTDRGRKH</sequence>
<organism evidence="2 3">
    <name type="scientific">Cirrhinus mrigala</name>
    <name type="common">Mrigala</name>
    <dbReference type="NCBI Taxonomy" id="683832"/>
    <lineage>
        <taxon>Eukaryota</taxon>
        <taxon>Metazoa</taxon>
        <taxon>Chordata</taxon>
        <taxon>Craniata</taxon>
        <taxon>Vertebrata</taxon>
        <taxon>Euteleostomi</taxon>
        <taxon>Actinopterygii</taxon>
        <taxon>Neopterygii</taxon>
        <taxon>Teleostei</taxon>
        <taxon>Ostariophysi</taxon>
        <taxon>Cypriniformes</taxon>
        <taxon>Cyprinidae</taxon>
        <taxon>Labeoninae</taxon>
        <taxon>Labeonini</taxon>
        <taxon>Cirrhinus</taxon>
    </lineage>
</organism>
<evidence type="ECO:0000313" key="2">
    <source>
        <dbReference type="EMBL" id="KAL0167440.1"/>
    </source>
</evidence>
<feature type="non-terminal residue" evidence="2">
    <location>
        <position position="1"/>
    </location>
</feature>
<keyword evidence="3" id="KW-1185">Reference proteome</keyword>
<reference evidence="2 3" key="1">
    <citation type="submission" date="2024-05" db="EMBL/GenBank/DDBJ databases">
        <title>Genome sequencing and assembly of Indian major carp, Cirrhinus mrigala (Hamilton, 1822).</title>
        <authorList>
            <person name="Mohindra V."/>
            <person name="Chowdhury L.M."/>
            <person name="Lal K."/>
            <person name="Jena J.K."/>
        </authorList>
    </citation>
    <scope>NUCLEOTIDE SEQUENCE [LARGE SCALE GENOMIC DNA]</scope>
    <source>
        <strain evidence="2">CM1030</strain>
        <tissue evidence="2">Blood</tissue>
    </source>
</reference>
<feature type="domain" description="MIT" evidence="1">
    <location>
        <begin position="1"/>
        <end position="33"/>
    </location>
</feature>
<dbReference type="EMBL" id="JAMKFB020000018">
    <property type="protein sequence ID" value="KAL0167440.1"/>
    <property type="molecule type" value="Genomic_DNA"/>
</dbReference>
<protein>
    <recommendedName>
        <fullName evidence="1">MIT domain-containing protein</fullName>
    </recommendedName>
</protein>
<evidence type="ECO:0000313" key="3">
    <source>
        <dbReference type="Proteomes" id="UP001529510"/>
    </source>
</evidence>
<comment type="caution">
    <text evidence="2">The sequence shown here is derived from an EMBL/GenBank/DDBJ whole genome shotgun (WGS) entry which is preliminary data.</text>
</comment>
<name>A0ABD0P1L9_CIRMR</name>
<dbReference type="AlphaFoldDB" id="A0ABD0P1L9"/>
<dbReference type="Proteomes" id="UP001529510">
    <property type="component" value="Unassembled WGS sequence"/>
</dbReference>
<dbReference type="Gene3D" id="1.20.58.80">
    <property type="entry name" value="Phosphotransferase system, lactose/cellobiose-type IIA subunit"/>
    <property type="match status" value="1"/>
</dbReference>